<evidence type="ECO:0000256" key="6">
    <source>
        <dbReference type="ARBA" id="ARBA00023136"/>
    </source>
</evidence>
<dbReference type="InterPro" id="IPR000515">
    <property type="entry name" value="MetI-like"/>
</dbReference>
<evidence type="ECO:0000256" key="7">
    <source>
        <dbReference type="RuleBase" id="RU363032"/>
    </source>
</evidence>
<dbReference type="Gene3D" id="1.10.3720.10">
    <property type="entry name" value="MetI-like"/>
    <property type="match status" value="1"/>
</dbReference>
<dbReference type="SUPFAM" id="SSF161098">
    <property type="entry name" value="MetI-like"/>
    <property type="match status" value="1"/>
</dbReference>
<evidence type="ECO:0000256" key="2">
    <source>
        <dbReference type="ARBA" id="ARBA00022448"/>
    </source>
</evidence>
<comment type="similarity">
    <text evidence="7">Belongs to the binding-protein-dependent transport system permease family.</text>
</comment>
<proteinExistence type="inferred from homology"/>
<keyword evidence="3" id="KW-1003">Cell membrane</keyword>
<evidence type="ECO:0000256" key="5">
    <source>
        <dbReference type="ARBA" id="ARBA00022989"/>
    </source>
</evidence>
<comment type="caution">
    <text evidence="9">The sequence shown here is derived from an EMBL/GenBank/DDBJ whole genome shotgun (WGS) entry which is preliminary data.</text>
</comment>
<dbReference type="Proteomes" id="UP000266340">
    <property type="component" value="Unassembled WGS sequence"/>
</dbReference>
<dbReference type="EMBL" id="QXJM01000047">
    <property type="protein sequence ID" value="RIE00856.1"/>
    <property type="molecule type" value="Genomic_DNA"/>
</dbReference>
<dbReference type="Pfam" id="PF00528">
    <property type="entry name" value="BPD_transp_1"/>
    <property type="match status" value="1"/>
</dbReference>
<dbReference type="PANTHER" id="PTHR43227">
    <property type="entry name" value="BLL4140 PROTEIN"/>
    <property type="match status" value="1"/>
</dbReference>
<evidence type="ECO:0000256" key="1">
    <source>
        <dbReference type="ARBA" id="ARBA00004651"/>
    </source>
</evidence>
<protein>
    <submittedName>
        <fullName evidence="9">Sugar ABC transporter permease</fullName>
    </submittedName>
</protein>
<dbReference type="PROSITE" id="PS50928">
    <property type="entry name" value="ABC_TM1"/>
    <property type="match status" value="1"/>
</dbReference>
<evidence type="ECO:0000259" key="8">
    <source>
        <dbReference type="PROSITE" id="PS50928"/>
    </source>
</evidence>
<dbReference type="InterPro" id="IPR035906">
    <property type="entry name" value="MetI-like_sf"/>
</dbReference>
<evidence type="ECO:0000313" key="9">
    <source>
        <dbReference type="EMBL" id="RIE00856.1"/>
    </source>
</evidence>
<dbReference type="CDD" id="cd06261">
    <property type="entry name" value="TM_PBP2"/>
    <property type="match status" value="1"/>
</dbReference>
<gene>
    <name evidence="9" type="ORF">D3H35_26140</name>
</gene>
<keyword evidence="6" id="KW-0472">Membrane</keyword>
<comment type="subcellular location">
    <subcellularLocation>
        <location evidence="1 7">Cell membrane</location>
        <topology evidence="1 7">Multi-pass membrane protein</topology>
    </subcellularLocation>
</comment>
<name>A0A398CCE8_9BACL</name>
<dbReference type="GO" id="GO:0055085">
    <property type="term" value="P:transmembrane transport"/>
    <property type="evidence" value="ECO:0007669"/>
    <property type="project" value="InterPro"/>
</dbReference>
<dbReference type="PANTHER" id="PTHR43227:SF7">
    <property type="entry name" value="ARABINOOLIGOSACCHARIDES TRANSPORT SYSTEM PERMEASE PROTEIN ARAP"/>
    <property type="match status" value="1"/>
</dbReference>
<dbReference type="GO" id="GO:0005886">
    <property type="term" value="C:plasma membrane"/>
    <property type="evidence" value="ECO:0007669"/>
    <property type="project" value="UniProtKB-SubCell"/>
</dbReference>
<accession>A0A398CCE8</accession>
<keyword evidence="10" id="KW-1185">Reference proteome</keyword>
<evidence type="ECO:0000256" key="4">
    <source>
        <dbReference type="ARBA" id="ARBA00022692"/>
    </source>
</evidence>
<sequence length="58" mass="6346">MSSIRLSSSPCGRCGTILIIYLAALQGVPHEMREAMMIDGAGKWKTFIHLTLPMIARA</sequence>
<keyword evidence="4" id="KW-0812">Transmembrane</keyword>
<keyword evidence="5" id="KW-1133">Transmembrane helix</keyword>
<evidence type="ECO:0000313" key="10">
    <source>
        <dbReference type="Proteomes" id="UP000266340"/>
    </source>
</evidence>
<keyword evidence="2 7" id="KW-0813">Transport</keyword>
<evidence type="ECO:0000256" key="3">
    <source>
        <dbReference type="ARBA" id="ARBA00022475"/>
    </source>
</evidence>
<dbReference type="InterPro" id="IPR050809">
    <property type="entry name" value="UgpAE/MalFG_permease"/>
</dbReference>
<organism evidence="9 10">
    <name type="scientific">Cohnella faecalis</name>
    <dbReference type="NCBI Taxonomy" id="2315694"/>
    <lineage>
        <taxon>Bacteria</taxon>
        <taxon>Bacillati</taxon>
        <taxon>Bacillota</taxon>
        <taxon>Bacilli</taxon>
        <taxon>Bacillales</taxon>
        <taxon>Paenibacillaceae</taxon>
        <taxon>Cohnella</taxon>
    </lineage>
</organism>
<reference evidence="9 10" key="1">
    <citation type="submission" date="2018-09" db="EMBL/GenBank/DDBJ databases">
        <title>Cohnella cavernae sp. nov., isolated from a karst cave.</title>
        <authorList>
            <person name="Zhu H."/>
        </authorList>
    </citation>
    <scope>NUCLEOTIDE SEQUENCE [LARGE SCALE GENOMIC DNA]</scope>
    <source>
        <strain evidence="9 10">K2E09-144</strain>
    </source>
</reference>
<dbReference type="AlphaFoldDB" id="A0A398CCE8"/>
<feature type="domain" description="ABC transmembrane type-1" evidence="8">
    <location>
        <begin position="1"/>
        <end position="58"/>
    </location>
</feature>